<accession>A0A0A9DJJ6</accession>
<protein>
    <submittedName>
        <fullName evidence="1">RDR3</fullName>
    </submittedName>
</protein>
<reference evidence="1" key="2">
    <citation type="journal article" date="2015" name="Data Brief">
        <title>Shoot transcriptome of the giant reed, Arundo donax.</title>
        <authorList>
            <person name="Barrero R.A."/>
            <person name="Guerrero F.D."/>
            <person name="Moolhuijzen P."/>
            <person name="Goolsby J.A."/>
            <person name="Tidwell J."/>
            <person name="Bellgard S.E."/>
            <person name="Bellgard M.I."/>
        </authorList>
    </citation>
    <scope>NUCLEOTIDE SEQUENCE</scope>
    <source>
        <tissue evidence="1">Shoot tissue taken approximately 20 cm above the soil surface</tissue>
    </source>
</reference>
<evidence type="ECO:0000313" key="1">
    <source>
        <dbReference type="EMBL" id="JAD83942.1"/>
    </source>
</evidence>
<reference evidence="1" key="1">
    <citation type="submission" date="2014-09" db="EMBL/GenBank/DDBJ databases">
        <authorList>
            <person name="Magalhaes I.L.F."/>
            <person name="Oliveira U."/>
            <person name="Santos F.R."/>
            <person name="Vidigal T.H.D.A."/>
            <person name="Brescovit A.D."/>
            <person name="Santos A.J."/>
        </authorList>
    </citation>
    <scope>NUCLEOTIDE SEQUENCE</scope>
    <source>
        <tissue evidence="1">Shoot tissue taken approximately 20 cm above the soil surface</tissue>
    </source>
</reference>
<organism evidence="1">
    <name type="scientific">Arundo donax</name>
    <name type="common">Giant reed</name>
    <name type="synonym">Donax arundinaceus</name>
    <dbReference type="NCBI Taxonomy" id="35708"/>
    <lineage>
        <taxon>Eukaryota</taxon>
        <taxon>Viridiplantae</taxon>
        <taxon>Streptophyta</taxon>
        <taxon>Embryophyta</taxon>
        <taxon>Tracheophyta</taxon>
        <taxon>Spermatophyta</taxon>
        <taxon>Magnoliopsida</taxon>
        <taxon>Liliopsida</taxon>
        <taxon>Poales</taxon>
        <taxon>Poaceae</taxon>
        <taxon>PACMAD clade</taxon>
        <taxon>Arundinoideae</taxon>
        <taxon>Arundineae</taxon>
        <taxon>Arundo</taxon>
    </lineage>
</organism>
<name>A0A0A9DJJ6_ARUDO</name>
<dbReference type="EMBL" id="GBRH01213953">
    <property type="protein sequence ID" value="JAD83942.1"/>
    <property type="molecule type" value="Transcribed_RNA"/>
</dbReference>
<sequence>MGEPTYSGGGPSCMGLGLKARVKARATGGGIPMYEGGQLS</sequence>
<dbReference type="AlphaFoldDB" id="A0A0A9DJJ6"/>
<proteinExistence type="predicted"/>